<sequence>MNSKLDNNKKSNTSAGLPLWMATFADLMSLLMCFFVLLLSFSEMDVLKFKQISGSMKFAFGIQKGTDLELLPKGSSIIAQDFLPSQMNPTPIETIMQEAINISNKEIDSKNDGIKSKLSIDKYRQSEIFSKKIEKSLKMALRMELSKSIIEIENLGQQIVIRIQEKGVFPEESAFLQPQFKPLIRRIANLVKDIPGIVRISGHTDNQPLDSELYRSNWDLSSQRAVSVAHDMEKVPGFSHQRIRVVGMADTNPLGPNDTEWQRARNRRVEIAILQGEPTYSEEISLFP</sequence>
<keyword evidence="3" id="KW-1003">Cell membrane</keyword>
<proteinExistence type="inferred from homology"/>
<dbReference type="EMBL" id="AMSD01000002">
    <property type="protein sequence ID" value="EPE37368.1"/>
    <property type="molecule type" value="Genomic_DNA"/>
</dbReference>
<gene>
    <name evidence="10" type="ORF">O1U_0668</name>
</gene>
<dbReference type="SUPFAM" id="SSF103088">
    <property type="entry name" value="OmpA-like"/>
    <property type="match status" value="1"/>
</dbReference>
<dbReference type="AlphaFoldDB" id="S3EGT4"/>
<dbReference type="InterPro" id="IPR050330">
    <property type="entry name" value="Bact_OuterMem_StrucFunc"/>
</dbReference>
<evidence type="ECO:0000313" key="11">
    <source>
        <dbReference type="Proteomes" id="UP000053688"/>
    </source>
</evidence>
<evidence type="ECO:0000259" key="9">
    <source>
        <dbReference type="PROSITE" id="PS51123"/>
    </source>
</evidence>
<dbReference type="InterPro" id="IPR025713">
    <property type="entry name" value="MotB-like_N_dom"/>
</dbReference>
<comment type="caution">
    <text evidence="10">The sequence shown here is derived from an EMBL/GenBank/DDBJ whole genome shotgun (WGS) entry which is preliminary data.</text>
</comment>
<comment type="similarity">
    <text evidence="2">Belongs to the MotB family.</text>
</comment>
<dbReference type="RefSeq" id="WP_016504000.1">
    <property type="nucleotide sequence ID" value="NZ_AMSD01000002.1"/>
</dbReference>
<evidence type="ECO:0000256" key="6">
    <source>
        <dbReference type="ARBA" id="ARBA00023136"/>
    </source>
</evidence>
<dbReference type="PATRIC" id="fig|1236703.3.peg.683"/>
<dbReference type="NCBIfam" id="NF006508">
    <property type="entry name" value="PRK08944.1"/>
    <property type="match status" value="1"/>
</dbReference>
<reference evidence="10 11" key="1">
    <citation type="journal article" date="2014" name="Environ. Microbiol.">
        <title>Genomic signatures of obligate host dependence in the luminous bacterial symbiont of a vertebrate.</title>
        <authorList>
            <person name="Hendry T.A."/>
            <person name="de Wet J.R."/>
            <person name="Dunlap P.V."/>
        </authorList>
    </citation>
    <scope>NUCLEOTIDE SEQUENCE [LARGE SCALE GENOMIC DNA]</scope>
    <source>
        <strain evidence="10 11">Akat1</strain>
    </source>
</reference>
<dbReference type="PANTHER" id="PTHR30329">
    <property type="entry name" value="STATOR ELEMENT OF FLAGELLAR MOTOR COMPLEX"/>
    <property type="match status" value="1"/>
</dbReference>
<evidence type="ECO:0000313" key="10">
    <source>
        <dbReference type="EMBL" id="EPE37368.1"/>
    </source>
</evidence>
<evidence type="ECO:0000256" key="7">
    <source>
        <dbReference type="PROSITE-ProRule" id="PRU00473"/>
    </source>
</evidence>
<evidence type="ECO:0000256" key="8">
    <source>
        <dbReference type="SAM" id="Phobius"/>
    </source>
</evidence>
<dbReference type="GO" id="GO:0005886">
    <property type="term" value="C:plasma membrane"/>
    <property type="evidence" value="ECO:0007669"/>
    <property type="project" value="UniProtKB-SubCell"/>
</dbReference>
<evidence type="ECO:0000256" key="4">
    <source>
        <dbReference type="ARBA" id="ARBA00022692"/>
    </source>
</evidence>
<keyword evidence="5 8" id="KW-1133">Transmembrane helix</keyword>
<dbReference type="STRING" id="28176.CF66_0112"/>
<dbReference type="Proteomes" id="UP000053688">
    <property type="component" value="Unassembled WGS sequence"/>
</dbReference>
<dbReference type="PANTHER" id="PTHR30329:SF21">
    <property type="entry name" value="LIPOPROTEIN YIAD-RELATED"/>
    <property type="match status" value="1"/>
</dbReference>
<dbReference type="CDD" id="cd07185">
    <property type="entry name" value="OmpA_C-like"/>
    <property type="match status" value="1"/>
</dbReference>
<keyword evidence="6 7" id="KW-0472">Membrane</keyword>
<protein>
    <submittedName>
        <fullName evidence="10">OmpA</fullName>
    </submittedName>
</protein>
<dbReference type="InterPro" id="IPR036737">
    <property type="entry name" value="OmpA-like_sf"/>
</dbReference>
<dbReference type="eggNOG" id="COG1360">
    <property type="taxonomic scope" value="Bacteria"/>
</dbReference>
<dbReference type="Pfam" id="PF13677">
    <property type="entry name" value="MotB_plug"/>
    <property type="match status" value="1"/>
</dbReference>
<feature type="domain" description="OmpA-like" evidence="9">
    <location>
        <begin position="156"/>
        <end position="277"/>
    </location>
</feature>
<evidence type="ECO:0000256" key="1">
    <source>
        <dbReference type="ARBA" id="ARBA00004162"/>
    </source>
</evidence>
<evidence type="ECO:0000256" key="3">
    <source>
        <dbReference type="ARBA" id="ARBA00022475"/>
    </source>
</evidence>
<accession>S3EGT4</accession>
<dbReference type="InterPro" id="IPR006665">
    <property type="entry name" value="OmpA-like"/>
</dbReference>
<feature type="transmembrane region" description="Helical" evidence="8">
    <location>
        <begin position="20"/>
        <end position="41"/>
    </location>
</feature>
<dbReference type="Gene3D" id="3.30.1330.60">
    <property type="entry name" value="OmpA-like domain"/>
    <property type="match status" value="1"/>
</dbReference>
<keyword evidence="11" id="KW-1185">Reference proteome</keyword>
<name>S3EGT4_9GAMM</name>
<comment type="subcellular location">
    <subcellularLocation>
        <location evidence="1">Cell membrane</location>
        <topology evidence="1">Single-pass membrane protein</topology>
    </subcellularLocation>
</comment>
<dbReference type="PROSITE" id="PS51123">
    <property type="entry name" value="OMPA_2"/>
    <property type="match status" value="1"/>
</dbReference>
<keyword evidence="4 8" id="KW-0812">Transmembrane</keyword>
<evidence type="ECO:0000256" key="5">
    <source>
        <dbReference type="ARBA" id="ARBA00022989"/>
    </source>
</evidence>
<dbReference type="Pfam" id="PF00691">
    <property type="entry name" value="OmpA"/>
    <property type="match status" value="1"/>
</dbReference>
<evidence type="ECO:0000256" key="2">
    <source>
        <dbReference type="ARBA" id="ARBA00008914"/>
    </source>
</evidence>
<organism evidence="10 11">
    <name type="scientific">Candidatus Photodesmus katoptron Akat1</name>
    <dbReference type="NCBI Taxonomy" id="1236703"/>
    <lineage>
        <taxon>Bacteria</taxon>
        <taxon>Pseudomonadati</taxon>
        <taxon>Pseudomonadota</taxon>
        <taxon>Gammaproteobacteria</taxon>
        <taxon>Vibrionales</taxon>
        <taxon>Vibrionaceae</taxon>
        <taxon>Candidatus Photodesmus</taxon>
    </lineage>
</organism>